<sequence>MLNVPWLCRLGSEVWILENLFLLRHIFCSGVGFVGKTYNNSEAVRRAIGFLLSTQNEEGGWGESLESCPSMKYQLLEGNRTNLVQTSWAMMGLLYGGQVSLSTS</sequence>
<gene>
    <name evidence="1" type="ORF">RHMOL_Rhmol03G0105300</name>
</gene>
<accession>A0ACC0PCR3</accession>
<evidence type="ECO:0000313" key="1">
    <source>
        <dbReference type="EMBL" id="KAI8563351.1"/>
    </source>
</evidence>
<name>A0ACC0PCR3_RHOML</name>
<dbReference type="EMBL" id="CM046390">
    <property type="protein sequence ID" value="KAI8563351.1"/>
    <property type="molecule type" value="Genomic_DNA"/>
</dbReference>
<comment type="caution">
    <text evidence="1">The sequence shown here is derived from an EMBL/GenBank/DDBJ whole genome shotgun (WGS) entry which is preliminary data.</text>
</comment>
<keyword evidence="2" id="KW-1185">Reference proteome</keyword>
<proteinExistence type="predicted"/>
<evidence type="ECO:0000313" key="2">
    <source>
        <dbReference type="Proteomes" id="UP001062846"/>
    </source>
</evidence>
<protein>
    <submittedName>
        <fullName evidence="1">Uncharacterized protein</fullName>
    </submittedName>
</protein>
<reference evidence="1" key="1">
    <citation type="submission" date="2022-02" db="EMBL/GenBank/DDBJ databases">
        <title>Plant Genome Project.</title>
        <authorList>
            <person name="Zhang R.-G."/>
        </authorList>
    </citation>
    <scope>NUCLEOTIDE SEQUENCE</scope>
    <source>
        <strain evidence="1">AT1</strain>
    </source>
</reference>
<organism evidence="1 2">
    <name type="scientific">Rhododendron molle</name>
    <name type="common">Chinese azalea</name>
    <name type="synonym">Azalea mollis</name>
    <dbReference type="NCBI Taxonomy" id="49168"/>
    <lineage>
        <taxon>Eukaryota</taxon>
        <taxon>Viridiplantae</taxon>
        <taxon>Streptophyta</taxon>
        <taxon>Embryophyta</taxon>
        <taxon>Tracheophyta</taxon>
        <taxon>Spermatophyta</taxon>
        <taxon>Magnoliopsida</taxon>
        <taxon>eudicotyledons</taxon>
        <taxon>Gunneridae</taxon>
        <taxon>Pentapetalae</taxon>
        <taxon>asterids</taxon>
        <taxon>Ericales</taxon>
        <taxon>Ericaceae</taxon>
        <taxon>Ericoideae</taxon>
        <taxon>Rhodoreae</taxon>
        <taxon>Rhododendron</taxon>
    </lineage>
</organism>
<dbReference type="Proteomes" id="UP001062846">
    <property type="component" value="Chromosome 3"/>
</dbReference>